<gene>
    <name evidence="3" type="ORF">RG1141_CH19990</name>
</gene>
<dbReference type="eggNOG" id="COG0515">
    <property type="taxonomic scope" value="Bacteria"/>
</dbReference>
<dbReference type="EMBL" id="HG938355">
    <property type="protein sequence ID" value="CDN54338.1"/>
    <property type="molecule type" value="Genomic_DNA"/>
</dbReference>
<feature type="signal peptide" evidence="1">
    <location>
        <begin position="1"/>
        <end position="23"/>
    </location>
</feature>
<dbReference type="AlphaFoldDB" id="A0A068T763"/>
<accession>A0A068T763</accession>
<sequence>MKRIILASLSFCALFAGAGQSMADGFGAIAYSPRTGALGWSYDHATRRSAERTAQSNCDASDCRIAIWFDQACGAVAKGPDGWGSGWGYNRREAENQAIGSCRQNSRGCRVIRWQCSGAR</sequence>
<evidence type="ECO:0000313" key="3">
    <source>
        <dbReference type="EMBL" id="CDN54338.1"/>
    </source>
</evidence>
<proteinExistence type="predicted"/>
<feature type="domain" description="DUF4189" evidence="2">
    <location>
        <begin position="26"/>
        <end position="116"/>
    </location>
</feature>
<reference evidence="4" key="1">
    <citation type="journal article" date="2014" name="BMC Genomics">
        <title>Genome sequencing of two Neorhizobium galegae strains reveals a noeT gene responsible for the unusual acetylation of the nodulation factors.</title>
        <authorList>
            <person name="Osterman J."/>
            <person name="Marsh J."/>
            <person name="Laine P.K."/>
            <person name="Zeng Z."/>
            <person name="Alatalo E."/>
            <person name="Sullivan J.T."/>
            <person name="Young J.P."/>
            <person name="Thomas-Oates J."/>
            <person name="Paulin L."/>
            <person name="Lindstrom K."/>
        </authorList>
    </citation>
    <scope>NUCLEOTIDE SEQUENCE [LARGE SCALE GENOMIC DNA]</scope>
    <source>
        <strain evidence="4">HAMBI 1141</strain>
    </source>
</reference>
<organism evidence="3 4">
    <name type="scientific">Neorhizobium galegae bv. officinalis bv. officinalis str. HAMBI 1141</name>
    <dbReference type="NCBI Taxonomy" id="1028801"/>
    <lineage>
        <taxon>Bacteria</taxon>
        <taxon>Pseudomonadati</taxon>
        <taxon>Pseudomonadota</taxon>
        <taxon>Alphaproteobacteria</taxon>
        <taxon>Hyphomicrobiales</taxon>
        <taxon>Rhizobiaceae</taxon>
        <taxon>Rhizobium/Agrobacterium group</taxon>
        <taxon>Neorhizobium</taxon>
    </lineage>
</organism>
<dbReference type="HOGENOM" id="CLU_157024_0_0_5"/>
<protein>
    <recommendedName>
        <fullName evidence="2">DUF4189 domain-containing protein</fullName>
    </recommendedName>
</protein>
<feature type="chain" id="PRO_5001653607" description="DUF4189 domain-containing protein" evidence="1">
    <location>
        <begin position="24"/>
        <end position="120"/>
    </location>
</feature>
<evidence type="ECO:0000256" key="1">
    <source>
        <dbReference type="SAM" id="SignalP"/>
    </source>
</evidence>
<evidence type="ECO:0000313" key="4">
    <source>
        <dbReference type="Proteomes" id="UP000028186"/>
    </source>
</evidence>
<keyword evidence="1" id="KW-0732">Signal</keyword>
<dbReference type="RefSeq" id="WP_038543367.1">
    <property type="nucleotide sequence ID" value="NZ_HG938355.1"/>
</dbReference>
<dbReference type="Proteomes" id="UP000028186">
    <property type="component" value="Chromosome I"/>
</dbReference>
<dbReference type="PATRIC" id="fig|1028801.3.peg.2029"/>
<dbReference type="KEGG" id="ngl:RG1141_CH19990"/>
<dbReference type="Pfam" id="PF13827">
    <property type="entry name" value="DUF4189"/>
    <property type="match status" value="1"/>
</dbReference>
<evidence type="ECO:0000259" key="2">
    <source>
        <dbReference type="Pfam" id="PF13827"/>
    </source>
</evidence>
<dbReference type="InterPro" id="IPR025240">
    <property type="entry name" value="DUF4189"/>
</dbReference>
<name>A0A068T763_NEOGA</name>